<name>A0ABP6WLF6_9PSEU</name>
<proteinExistence type="predicted"/>
<dbReference type="Proteomes" id="UP001500689">
    <property type="component" value="Unassembled WGS sequence"/>
</dbReference>
<dbReference type="Pfam" id="PF05768">
    <property type="entry name" value="Glrx-like"/>
    <property type="match status" value="1"/>
</dbReference>
<evidence type="ECO:0000313" key="2">
    <source>
        <dbReference type="Proteomes" id="UP001500689"/>
    </source>
</evidence>
<protein>
    <submittedName>
        <fullName evidence="1">Glutaredoxin family protein</fullName>
    </submittedName>
</protein>
<dbReference type="SUPFAM" id="SSF52833">
    <property type="entry name" value="Thioredoxin-like"/>
    <property type="match status" value="1"/>
</dbReference>
<sequence>MVVAKVTVMSRAGCHLCEVAEADVARICGELGVPWETADVDSDPEWRAEYGDQVPVILVDDVAHGYWRVEEDRLRRALAAAVSKP</sequence>
<organism evidence="1 2">
    <name type="scientific">Amycolatopsis ultiminotia</name>
    <dbReference type="NCBI Taxonomy" id="543629"/>
    <lineage>
        <taxon>Bacteria</taxon>
        <taxon>Bacillati</taxon>
        <taxon>Actinomycetota</taxon>
        <taxon>Actinomycetes</taxon>
        <taxon>Pseudonocardiales</taxon>
        <taxon>Pseudonocardiaceae</taxon>
        <taxon>Amycolatopsis</taxon>
    </lineage>
</organism>
<comment type="caution">
    <text evidence="1">The sequence shown here is derived from an EMBL/GenBank/DDBJ whole genome shotgun (WGS) entry which is preliminary data.</text>
</comment>
<dbReference type="EMBL" id="BAAAZN010000008">
    <property type="protein sequence ID" value="GAA3553309.1"/>
    <property type="molecule type" value="Genomic_DNA"/>
</dbReference>
<accession>A0ABP6WLF6</accession>
<dbReference type="Gene3D" id="3.40.30.10">
    <property type="entry name" value="Glutaredoxin"/>
    <property type="match status" value="1"/>
</dbReference>
<evidence type="ECO:0000313" key="1">
    <source>
        <dbReference type="EMBL" id="GAA3553309.1"/>
    </source>
</evidence>
<keyword evidence="2" id="KW-1185">Reference proteome</keyword>
<dbReference type="InterPro" id="IPR008554">
    <property type="entry name" value="Glutaredoxin-like"/>
</dbReference>
<gene>
    <name evidence="1" type="ORF">GCM10022222_41320</name>
</gene>
<reference evidence="2" key="1">
    <citation type="journal article" date="2019" name="Int. J. Syst. Evol. Microbiol.">
        <title>The Global Catalogue of Microorganisms (GCM) 10K type strain sequencing project: providing services to taxonomists for standard genome sequencing and annotation.</title>
        <authorList>
            <consortium name="The Broad Institute Genomics Platform"/>
            <consortium name="The Broad Institute Genome Sequencing Center for Infectious Disease"/>
            <person name="Wu L."/>
            <person name="Ma J."/>
        </authorList>
    </citation>
    <scope>NUCLEOTIDE SEQUENCE [LARGE SCALE GENOMIC DNA]</scope>
    <source>
        <strain evidence="2">JCM 16898</strain>
    </source>
</reference>
<dbReference type="InterPro" id="IPR036249">
    <property type="entry name" value="Thioredoxin-like_sf"/>
</dbReference>